<feature type="non-terminal residue" evidence="2">
    <location>
        <position position="1"/>
    </location>
</feature>
<proteinExistence type="predicted"/>
<evidence type="ECO:0000256" key="1">
    <source>
        <dbReference type="SAM" id="Phobius"/>
    </source>
</evidence>
<accession>A0A382DPI1</accession>
<protein>
    <submittedName>
        <fullName evidence="2">Uncharacterized protein</fullName>
    </submittedName>
</protein>
<keyword evidence="1" id="KW-0472">Membrane</keyword>
<feature type="transmembrane region" description="Helical" evidence="1">
    <location>
        <begin position="106"/>
        <end position="127"/>
    </location>
</feature>
<keyword evidence="1" id="KW-0812">Transmembrane</keyword>
<feature type="non-terminal residue" evidence="2">
    <location>
        <position position="141"/>
    </location>
</feature>
<dbReference type="AlphaFoldDB" id="A0A382DPI1"/>
<feature type="transmembrane region" description="Helical" evidence="1">
    <location>
        <begin position="16"/>
        <end position="35"/>
    </location>
</feature>
<gene>
    <name evidence="2" type="ORF">METZ01_LOCUS192748</name>
</gene>
<feature type="transmembrane region" description="Helical" evidence="1">
    <location>
        <begin position="47"/>
        <end position="69"/>
    </location>
</feature>
<evidence type="ECO:0000313" key="2">
    <source>
        <dbReference type="EMBL" id="SVB39894.1"/>
    </source>
</evidence>
<organism evidence="2">
    <name type="scientific">marine metagenome</name>
    <dbReference type="NCBI Taxonomy" id="408172"/>
    <lineage>
        <taxon>unclassified sequences</taxon>
        <taxon>metagenomes</taxon>
        <taxon>ecological metagenomes</taxon>
    </lineage>
</organism>
<reference evidence="2" key="1">
    <citation type="submission" date="2018-05" db="EMBL/GenBank/DDBJ databases">
        <authorList>
            <person name="Lanie J.A."/>
            <person name="Ng W.-L."/>
            <person name="Kazmierczak K.M."/>
            <person name="Andrzejewski T.M."/>
            <person name="Davidsen T.M."/>
            <person name="Wayne K.J."/>
            <person name="Tettelin H."/>
            <person name="Glass J.I."/>
            <person name="Rusch D."/>
            <person name="Podicherti R."/>
            <person name="Tsui H.-C.T."/>
            <person name="Winkler M.E."/>
        </authorList>
    </citation>
    <scope>NUCLEOTIDE SEQUENCE</scope>
</reference>
<name>A0A382DPI1_9ZZZZ</name>
<sequence>VPPKQDYPVHAAGDRLLLGLLIVLIVGVPTIFLPATFTTFDVPQLTLLWVLAVAVVLVGLHRIVVSGVVEFGPPALTVASVCFLVALVLTSVLSDQPWVAFTGLTVRGAGAISYGLCLGLLYAVFWLSRHSSVKPLVLAFV</sequence>
<dbReference type="EMBL" id="UINC01040265">
    <property type="protein sequence ID" value="SVB39894.1"/>
    <property type="molecule type" value="Genomic_DNA"/>
</dbReference>
<keyword evidence="1" id="KW-1133">Transmembrane helix</keyword>
<feature type="transmembrane region" description="Helical" evidence="1">
    <location>
        <begin position="75"/>
        <end position="94"/>
    </location>
</feature>